<dbReference type="PIRSF" id="PIRSF018494">
    <property type="entry name" value="PBSX_VPQ"/>
    <property type="match status" value="1"/>
</dbReference>
<dbReference type="InterPro" id="IPR006944">
    <property type="entry name" value="Phage/GTA_portal"/>
</dbReference>
<dbReference type="EMBL" id="AHIE01000022">
    <property type="protein sequence ID" value="EHT99720.1"/>
    <property type="molecule type" value="Genomic_DNA"/>
</dbReference>
<evidence type="ECO:0000313" key="2">
    <source>
        <dbReference type="EMBL" id="EHT99720.1"/>
    </source>
</evidence>
<organism evidence="2 3">
    <name type="scientific">Pantoea stewartii subsp. stewartii DC283</name>
    <dbReference type="NCBI Taxonomy" id="660596"/>
    <lineage>
        <taxon>Bacteria</taxon>
        <taxon>Pseudomonadati</taxon>
        <taxon>Pseudomonadota</taxon>
        <taxon>Gammaproteobacteria</taxon>
        <taxon>Enterobacterales</taxon>
        <taxon>Erwiniaceae</taxon>
        <taxon>Pantoea</taxon>
    </lineage>
</organism>
<comment type="caution">
    <text evidence="2">The sequence shown here is derived from an EMBL/GenBank/DDBJ whole genome shotgun (WGS) entry which is preliminary data.</text>
</comment>
<dbReference type="RefSeq" id="WP_006120326.1">
    <property type="nucleotide sequence ID" value="NZ_AHIE01000022.1"/>
</dbReference>
<protein>
    <submittedName>
        <fullName evidence="2">Phage-related capsid packaging protein</fullName>
    </submittedName>
</protein>
<dbReference type="Proteomes" id="UP000005050">
    <property type="component" value="Unassembled WGS sequence"/>
</dbReference>
<sequence>MDNPDKISVPEVTAVTEPQSSAECFTFGDPIPVLDRRELLDYVECVQMDRWYEPPVSFAGLARTWRAAVHHSSPIAVKRDILSSTYIPHRLLSQQSFARFVQDYLVFGNAYLEKRTNRLGGVLTLEPALAKYTRRGVDLESYWFVNYGLTTQPYEFTRGNIFHLMEPDINQEIYGLPGYLSAIPSTLLNESATLFRRKYYINGSHAGFIMYMTDAAQNQEDVNNIRKAMKSAKGPGNFRNLFMYSPNGKKDGIQIIPLSEVAAKDEFLNIKNVSRDDMMAAHRVPPQMMGIIPSNTGGFGDVEKASRVFVRNELMPLQKRLQELNTWLGEEVICFEPYPLQLDESADNNRGYVWDGSALIWMARWRCIHQRAGR</sequence>
<gene>
    <name evidence="2" type="ORF">CKS_3665</name>
</gene>
<dbReference type="NCBIfam" id="TIGR01540">
    <property type="entry name" value="portal_PBSX"/>
    <property type="match status" value="1"/>
</dbReference>
<dbReference type="Pfam" id="PF04860">
    <property type="entry name" value="Phage_portal"/>
    <property type="match status" value="1"/>
</dbReference>
<dbReference type="PATRIC" id="fig|660596.6.peg.3025"/>
<accession>H3RFS8</accession>
<evidence type="ECO:0000313" key="3">
    <source>
        <dbReference type="Proteomes" id="UP000005050"/>
    </source>
</evidence>
<comment type="similarity">
    <text evidence="1">Belongs to the phage portal family. PBSX subfamily.</text>
</comment>
<name>H3RFS8_PANSE</name>
<dbReference type="InterPro" id="IPR006430">
    <property type="entry name" value="Phage_portal_PBSX"/>
</dbReference>
<evidence type="ECO:0000256" key="1">
    <source>
        <dbReference type="ARBA" id="ARBA00006799"/>
    </source>
</evidence>
<dbReference type="InterPro" id="IPR030935">
    <property type="entry name" value="PBSX_Proteobac"/>
</dbReference>
<dbReference type="AlphaFoldDB" id="H3RFS8"/>
<proteinExistence type="inferred from homology"/>
<reference evidence="2 3" key="1">
    <citation type="journal article" date="2012" name="Mol. Microbiol.">
        <title>The genetic and structural basis of two distinct terminal side branch residues in stewartan and amylovoran exopolysaccharides and their potential role in host adaptation.</title>
        <authorList>
            <person name="Wang X."/>
            <person name="Yang F."/>
            <person name="von Bodman S.B."/>
        </authorList>
    </citation>
    <scope>NUCLEOTIDE SEQUENCE [LARGE SCALE GENOMIC DNA]</scope>
    <source>
        <strain evidence="2 3">DC283</strain>
    </source>
</reference>